<sequence length="53" mass="6151">MPKLGAPLHKTGGAFFTSAVNRRANYLTIRKSLLILEWNYVIPHFWGVMENKY</sequence>
<organism evidence="1 2">
    <name type="scientific">Salinivirga cyanobacteriivorans</name>
    <dbReference type="NCBI Taxonomy" id="1307839"/>
    <lineage>
        <taxon>Bacteria</taxon>
        <taxon>Pseudomonadati</taxon>
        <taxon>Bacteroidota</taxon>
        <taxon>Bacteroidia</taxon>
        <taxon>Bacteroidales</taxon>
        <taxon>Salinivirgaceae</taxon>
        <taxon>Salinivirga</taxon>
    </lineage>
</organism>
<name>A0A0S2HWC4_9BACT</name>
<proteinExistence type="predicted"/>
<keyword evidence="2" id="KW-1185">Reference proteome</keyword>
<evidence type="ECO:0000313" key="2">
    <source>
        <dbReference type="Proteomes" id="UP000064893"/>
    </source>
</evidence>
<evidence type="ECO:0000313" key="1">
    <source>
        <dbReference type="EMBL" id="ALO14293.1"/>
    </source>
</evidence>
<accession>A0A0S2HWC4</accession>
<dbReference type="Proteomes" id="UP000064893">
    <property type="component" value="Chromosome"/>
</dbReference>
<dbReference type="EMBL" id="CP013118">
    <property type="protein sequence ID" value="ALO14293.1"/>
    <property type="molecule type" value="Genomic_DNA"/>
</dbReference>
<dbReference type="AlphaFoldDB" id="A0A0S2HWC4"/>
<reference evidence="1 2" key="1">
    <citation type="submission" date="2015-11" db="EMBL/GenBank/DDBJ databases">
        <title>Description and complete genome sequence of a novel strain predominating in hypersaline microbial mats and representing a new family of the Bacteriodetes phylum.</title>
        <authorList>
            <person name="Spring S."/>
            <person name="Bunk B."/>
            <person name="Sproer C."/>
            <person name="Klenk H.-P."/>
        </authorList>
    </citation>
    <scope>NUCLEOTIDE SEQUENCE [LARGE SCALE GENOMIC DNA]</scope>
    <source>
        <strain evidence="1 2">L21-Spi-D4</strain>
    </source>
</reference>
<protein>
    <submittedName>
        <fullName evidence="1">Uncharacterized protein</fullName>
    </submittedName>
</protein>
<dbReference type="KEGG" id="blq:L21SP5_00621"/>
<gene>
    <name evidence="1" type="ORF">L21SP5_00621</name>
</gene>